<organism evidence="2">
    <name type="scientific">Arundo donax</name>
    <name type="common">Giant reed</name>
    <name type="synonym">Donax arundinaceus</name>
    <dbReference type="NCBI Taxonomy" id="35708"/>
    <lineage>
        <taxon>Eukaryota</taxon>
        <taxon>Viridiplantae</taxon>
        <taxon>Streptophyta</taxon>
        <taxon>Embryophyta</taxon>
        <taxon>Tracheophyta</taxon>
        <taxon>Spermatophyta</taxon>
        <taxon>Magnoliopsida</taxon>
        <taxon>Liliopsida</taxon>
        <taxon>Poales</taxon>
        <taxon>Poaceae</taxon>
        <taxon>PACMAD clade</taxon>
        <taxon>Arundinoideae</taxon>
        <taxon>Arundineae</taxon>
        <taxon>Arundo</taxon>
    </lineage>
</organism>
<dbReference type="AlphaFoldDB" id="A0A0A8YVR9"/>
<accession>A0A0A8YVR9</accession>
<name>A0A0A8YVR9_ARUDO</name>
<feature type="region of interest" description="Disordered" evidence="1">
    <location>
        <begin position="1"/>
        <end position="30"/>
    </location>
</feature>
<protein>
    <submittedName>
        <fullName evidence="2">Uncharacterized protein</fullName>
    </submittedName>
</protein>
<dbReference type="EMBL" id="GBRH01267214">
    <property type="protein sequence ID" value="JAD30681.1"/>
    <property type="molecule type" value="Transcribed_RNA"/>
</dbReference>
<sequence length="30" mass="3422">MAVRAVVTTRGHKHNSQKPGRQSFVRCTRI</sequence>
<evidence type="ECO:0000256" key="1">
    <source>
        <dbReference type="SAM" id="MobiDB-lite"/>
    </source>
</evidence>
<reference evidence="2" key="1">
    <citation type="submission" date="2014-09" db="EMBL/GenBank/DDBJ databases">
        <authorList>
            <person name="Magalhaes I.L.F."/>
            <person name="Oliveira U."/>
            <person name="Santos F.R."/>
            <person name="Vidigal T.H.D.A."/>
            <person name="Brescovit A.D."/>
            <person name="Santos A.J."/>
        </authorList>
    </citation>
    <scope>NUCLEOTIDE SEQUENCE</scope>
    <source>
        <tissue evidence="2">Shoot tissue taken approximately 20 cm above the soil surface</tissue>
    </source>
</reference>
<proteinExistence type="predicted"/>
<evidence type="ECO:0000313" key="2">
    <source>
        <dbReference type="EMBL" id="JAD30681.1"/>
    </source>
</evidence>
<reference evidence="2" key="2">
    <citation type="journal article" date="2015" name="Data Brief">
        <title>Shoot transcriptome of the giant reed, Arundo donax.</title>
        <authorList>
            <person name="Barrero R.A."/>
            <person name="Guerrero F.D."/>
            <person name="Moolhuijzen P."/>
            <person name="Goolsby J.A."/>
            <person name="Tidwell J."/>
            <person name="Bellgard S.E."/>
            <person name="Bellgard M.I."/>
        </authorList>
    </citation>
    <scope>NUCLEOTIDE SEQUENCE</scope>
    <source>
        <tissue evidence="2">Shoot tissue taken approximately 20 cm above the soil surface</tissue>
    </source>
</reference>